<dbReference type="GeneID" id="101581546"/>
<gene>
    <name evidence="3" type="primary">LOC101581546</name>
</gene>
<dbReference type="InterPro" id="IPR039879">
    <property type="entry name" value="EFC10"/>
</dbReference>
<name>A0A6P3FDM1_OCTDE</name>
<dbReference type="OrthoDB" id="10260455at2759"/>
<dbReference type="RefSeq" id="XP_004635070.2">
    <property type="nucleotide sequence ID" value="XM_004635013.2"/>
</dbReference>
<dbReference type="InterPro" id="IPR049760">
    <property type="entry name" value="DD_EFCAB10"/>
</dbReference>
<dbReference type="CDD" id="cd22976">
    <property type="entry name" value="DD_EFCAB10"/>
    <property type="match status" value="1"/>
</dbReference>
<dbReference type="PANTHER" id="PTHR21847">
    <property type="entry name" value="EF-HAND CALCIUM-BINDING DOMAIN-CONTAINING PROTEIN 10"/>
    <property type="match status" value="1"/>
</dbReference>
<dbReference type="SUPFAM" id="SSF47473">
    <property type="entry name" value="EF-hand"/>
    <property type="match status" value="1"/>
</dbReference>
<evidence type="ECO:0000313" key="3">
    <source>
        <dbReference type="RefSeq" id="XP_004635070.2"/>
    </source>
</evidence>
<dbReference type="OMA" id="SMLLFYR"/>
<dbReference type="InParanoid" id="A0A6P3FDM1"/>
<dbReference type="GO" id="GO:0005509">
    <property type="term" value="F:calcium ion binding"/>
    <property type="evidence" value="ECO:0007669"/>
    <property type="project" value="InterPro"/>
</dbReference>
<feature type="domain" description="EF-hand" evidence="1">
    <location>
        <begin position="64"/>
        <end position="99"/>
    </location>
</feature>
<dbReference type="InterPro" id="IPR011992">
    <property type="entry name" value="EF-hand-dom_pair"/>
</dbReference>
<sequence length="132" mass="15333">MEGLKSRELQARDYLEKHRIMELLHHLTSVLLFVRPPKPKEYLISLLERLRIAKITGVAFPFFVDNSNIVAMFDMMDSSGKGTISFAQYKEALKNLGLCAADEVFNDDGHRIALEKFRDEVNTRTWKIWKAF</sequence>
<dbReference type="AlphaFoldDB" id="A0A6P3FDM1"/>
<evidence type="ECO:0000313" key="2">
    <source>
        <dbReference type="Proteomes" id="UP000515203"/>
    </source>
</evidence>
<protein>
    <submittedName>
        <fullName evidence="3">EF-hand calcium-binding domain-containing protein 10</fullName>
    </submittedName>
</protein>
<dbReference type="InterPro" id="IPR056587">
    <property type="entry name" value="EF_EFCAB10_C"/>
</dbReference>
<dbReference type="SUPFAM" id="SSF47391">
    <property type="entry name" value="Dimerization-anchoring domain of cAMP-dependent PK regulatory subunit"/>
    <property type="match status" value="1"/>
</dbReference>
<dbReference type="InterPro" id="IPR002048">
    <property type="entry name" value="EF_hand_dom"/>
</dbReference>
<keyword evidence="2" id="KW-1185">Reference proteome</keyword>
<dbReference type="PROSITE" id="PS50222">
    <property type="entry name" value="EF_HAND_2"/>
    <property type="match status" value="1"/>
</dbReference>
<dbReference type="PANTHER" id="PTHR21847:SF1">
    <property type="entry name" value="EF-HAND CALCIUM-BINDING DOMAIN-CONTAINING PROTEIN 10"/>
    <property type="match status" value="1"/>
</dbReference>
<dbReference type="Pfam" id="PF24548">
    <property type="entry name" value="EF_EFCAB10_C"/>
    <property type="match status" value="1"/>
</dbReference>
<accession>A0A6P3FDM1</accession>
<reference evidence="3" key="1">
    <citation type="submission" date="2025-08" db="UniProtKB">
        <authorList>
            <consortium name="RefSeq"/>
        </authorList>
    </citation>
    <scope>IDENTIFICATION</scope>
</reference>
<dbReference type="Proteomes" id="UP000515203">
    <property type="component" value="Unplaced"/>
</dbReference>
<proteinExistence type="predicted"/>
<organism evidence="2 3">
    <name type="scientific">Octodon degus</name>
    <name type="common">Degu</name>
    <name type="synonym">Sciurus degus</name>
    <dbReference type="NCBI Taxonomy" id="10160"/>
    <lineage>
        <taxon>Eukaryota</taxon>
        <taxon>Metazoa</taxon>
        <taxon>Chordata</taxon>
        <taxon>Craniata</taxon>
        <taxon>Vertebrata</taxon>
        <taxon>Euteleostomi</taxon>
        <taxon>Mammalia</taxon>
        <taxon>Eutheria</taxon>
        <taxon>Euarchontoglires</taxon>
        <taxon>Glires</taxon>
        <taxon>Rodentia</taxon>
        <taxon>Hystricomorpha</taxon>
        <taxon>Octodontidae</taxon>
        <taxon>Octodon</taxon>
    </lineage>
</organism>
<evidence type="ECO:0000259" key="1">
    <source>
        <dbReference type="PROSITE" id="PS50222"/>
    </source>
</evidence>